<accession>A0A4Y2CYS3</accession>
<feature type="region of interest" description="Disordered" evidence="5">
    <location>
        <begin position="1"/>
        <end position="166"/>
    </location>
</feature>
<name>A0A4Y2CYS3_ARAVE</name>
<dbReference type="Pfam" id="PF01027">
    <property type="entry name" value="Bax1-I"/>
    <property type="match status" value="1"/>
</dbReference>
<evidence type="ECO:0000256" key="1">
    <source>
        <dbReference type="ARBA" id="ARBA00004141"/>
    </source>
</evidence>
<feature type="compositionally biased region" description="Pro residues" evidence="5">
    <location>
        <begin position="132"/>
        <end position="141"/>
    </location>
</feature>
<feature type="compositionally biased region" description="Basic and acidic residues" evidence="5">
    <location>
        <begin position="107"/>
        <end position="122"/>
    </location>
</feature>
<dbReference type="PANTHER" id="PTHR23291">
    <property type="entry name" value="BAX INHIBITOR-RELATED"/>
    <property type="match status" value="1"/>
</dbReference>
<feature type="compositionally biased region" description="Basic and acidic residues" evidence="5">
    <location>
        <begin position="191"/>
        <end position="200"/>
    </location>
</feature>
<evidence type="ECO:0000256" key="4">
    <source>
        <dbReference type="ARBA" id="ARBA00023136"/>
    </source>
</evidence>
<keyword evidence="2 6" id="KW-0812">Transmembrane</keyword>
<feature type="region of interest" description="Disordered" evidence="5">
    <location>
        <begin position="183"/>
        <end position="204"/>
    </location>
</feature>
<feature type="compositionally biased region" description="Low complexity" evidence="5">
    <location>
        <begin position="16"/>
        <end position="30"/>
    </location>
</feature>
<dbReference type="CDD" id="cd10428">
    <property type="entry name" value="LFG_like"/>
    <property type="match status" value="1"/>
</dbReference>
<comment type="caution">
    <text evidence="7">The sequence shown here is derived from an EMBL/GenBank/DDBJ whole genome shotgun (WGS) entry which is preliminary data.</text>
</comment>
<comment type="subcellular location">
    <subcellularLocation>
        <location evidence="1">Membrane</location>
        <topology evidence="1">Multi-pass membrane protein</topology>
    </subcellularLocation>
</comment>
<feature type="transmembrane region" description="Helical" evidence="6">
    <location>
        <begin position="285"/>
        <end position="305"/>
    </location>
</feature>
<feature type="compositionally biased region" description="Low complexity" evidence="5">
    <location>
        <begin position="63"/>
        <end position="87"/>
    </location>
</feature>
<sequence>MGKKETEDPGRKGKETPPATETTQQQEKPQYAPSPEHSPAPQQQSEMQGYQGANQMPQPPQQPVQAQGYQGANQMPQPPQYQGQPVPYNYPPALPYTQGRPFLQKTNDNDKQEEPQTDEQQHRNLPNFSYSPYPPPYPQPQVQPYGYPGTNQTPPRPQYQSSPNAPGYPPLLPYSHVVYVQSPNQQSGPYRSREERKPTRESTPGYAGFTDVEVRRVFVRKVYLILMIQLLFTLGMVALFVFEPNTRWFVRKYYYIQYMALAVFAAVYIGLACSGSMRRKYPTNIILLSIFTVAAAVMMGTMSSYHRTNGVLIAIGICAAVCFAVTLFSFHTKFDFTTCGGILCVLLLILVLFGIIAIFVQEKVMTMIYAGLGSVVFMMYLAYDTQMLMGGKNVEISSEEYILAAIQLYIDVIYIFMFLLVLVGGAQD</sequence>
<organism evidence="7 8">
    <name type="scientific">Araneus ventricosus</name>
    <name type="common">Orbweaver spider</name>
    <name type="synonym">Epeira ventricosa</name>
    <dbReference type="NCBI Taxonomy" id="182803"/>
    <lineage>
        <taxon>Eukaryota</taxon>
        <taxon>Metazoa</taxon>
        <taxon>Ecdysozoa</taxon>
        <taxon>Arthropoda</taxon>
        <taxon>Chelicerata</taxon>
        <taxon>Arachnida</taxon>
        <taxon>Araneae</taxon>
        <taxon>Araneomorphae</taxon>
        <taxon>Entelegynae</taxon>
        <taxon>Araneoidea</taxon>
        <taxon>Araneidae</taxon>
        <taxon>Araneus</taxon>
    </lineage>
</organism>
<evidence type="ECO:0000313" key="7">
    <source>
        <dbReference type="EMBL" id="GBM09631.1"/>
    </source>
</evidence>
<evidence type="ECO:0000256" key="2">
    <source>
        <dbReference type="ARBA" id="ARBA00022692"/>
    </source>
</evidence>
<feature type="transmembrane region" description="Helical" evidence="6">
    <location>
        <begin position="366"/>
        <end position="383"/>
    </location>
</feature>
<evidence type="ECO:0000313" key="8">
    <source>
        <dbReference type="Proteomes" id="UP000499080"/>
    </source>
</evidence>
<feature type="transmembrane region" description="Helical" evidence="6">
    <location>
        <begin position="342"/>
        <end position="360"/>
    </location>
</feature>
<dbReference type="InterPro" id="IPR006214">
    <property type="entry name" value="Bax_inhibitor_1-related"/>
</dbReference>
<keyword evidence="3 6" id="KW-1133">Transmembrane helix</keyword>
<dbReference type="GO" id="GO:0016020">
    <property type="term" value="C:membrane"/>
    <property type="evidence" value="ECO:0007669"/>
    <property type="project" value="UniProtKB-SubCell"/>
</dbReference>
<feature type="compositionally biased region" description="Basic and acidic residues" evidence="5">
    <location>
        <begin position="1"/>
        <end position="15"/>
    </location>
</feature>
<feature type="transmembrane region" description="Helical" evidence="6">
    <location>
        <begin position="222"/>
        <end position="242"/>
    </location>
</feature>
<evidence type="ECO:0000256" key="3">
    <source>
        <dbReference type="ARBA" id="ARBA00022989"/>
    </source>
</evidence>
<dbReference type="PANTHER" id="PTHR23291:SF47">
    <property type="entry name" value="TRANSMEMBRANE BAX INHIBITOR MOTIF CONTAINING 7"/>
    <property type="match status" value="1"/>
</dbReference>
<evidence type="ECO:0000256" key="6">
    <source>
        <dbReference type="SAM" id="Phobius"/>
    </source>
</evidence>
<dbReference type="AlphaFoldDB" id="A0A4Y2CYS3"/>
<feature type="transmembrane region" description="Helical" evidence="6">
    <location>
        <begin position="254"/>
        <end position="273"/>
    </location>
</feature>
<feature type="transmembrane region" description="Helical" evidence="6">
    <location>
        <begin position="311"/>
        <end position="330"/>
    </location>
</feature>
<dbReference type="Proteomes" id="UP000499080">
    <property type="component" value="Unassembled WGS sequence"/>
</dbReference>
<feature type="compositionally biased region" description="Polar residues" evidence="5">
    <location>
        <begin position="150"/>
        <end position="164"/>
    </location>
</feature>
<keyword evidence="4 6" id="KW-0472">Membrane</keyword>
<reference evidence="7 8" key="1">
    <citation type="journal article" date="2019" name="Sci. Rep.">
        <title>Orb-weaving spider Araneus ventricosus genome elucidates the spidroin gene catalogue.</title>
        <authorList>
            <person name="Kono N."/>
            <person name="Nakamura H."/>
            <person name="Ohtoshi R."/>
            <person name="Moran D.A.P."/>
            <person name="Shinohara A."/>
            <person name="Yoshida Y."/>
            <person name="Fujiwara M."/>
            <person name="Mori M."/>
            <person name="Tomita M."/>
            <person name="Arakawa K."/>
        </authorList>
    </citation>
    <scope>NUCLEOTIDE SEQUENCE [LARGE SCALE GENOMIC DNA]</scope>
</reference>
<feature type="transmembrane region" description="Helical" evidence="6">
    <location>
        <begin position="403"/>
        <end position="426"/>
    </location>
</feature>
<dbReference type="EMBL" id="BGPR01000273">
    <property type="protein sequence ID" value="GBM09631.1"/>
    <property type="molecule type" value="Genomic_DNA"/>
</dbReference>
<protein>
    <submittedName>
        <fullName evidence="7">Protein lifeguard 1</fullName>
    </submittedName>
</protein>
<proteinExistence type="predicted"/>
<keyword evidence="8" id="KW-1185">Reference proteome</keyword>
<evidence type="ECO:0000256" key="5">
    <source>
        <dbReference type="SAM" id="MobiDB-lite"/>
    </source>
</evidence>
<dbReference type="OrthoDB" id="6436478at2759"/>
<gene>
    <name evidence="7" type="primary">GRINA_1</name>
    <name evidence="7" type="ORF">AVEN_60267_1</name>
</gene>